<feature type="region of interest" description="Disordered" evidence="2">
    <location>
        <begin position="359"/>
        <end position="411"/>
    </location>
</feature>
<comment type="caution">
    <text evidence="4">The sequence shown here is derived from an EMBL/GenBank/DDBJ whole genome shotgun (WGS) entry which is preliminary data.</text>
</comment>
<evidence type="ECO:0000313" key="5">
    <source>
        <dbReference type="Proteomes" id="UP000242188"/>
    </source>
</evidence>
<reference evidence="4 5" key="1">
    <citation type="journal article" date="2017" name="Nat. Ecol. Evol.">
        <title>Scallop genome provides insights into evolution of bilaterian karyotype and development.</title>
        <authorList>
            <person name="Wang S."/>
            <person name="Zhang J."/>
            <person name="Jiao W."/>
            <person name="Li J."/>
            <person name="Xun X."/>
            <person name="Sun Y."/>
            <person name="Guo X."/>
            <person name="Huan P."/>
            <person name="Dong B."/>
            <person name="Zhang L."/>
            <person name="Hu X."/>
            <person name="Sun X."/>
            <person name="Wang J."/>
            <person name="Zhao C."/>
            <person name="Wang Y."/>
            <person name="Wang D."/>
            <person name="Huang X."/>
            <person name="Wang R."/>
            <person name="Lv J."/>
            <person name="Li Y."/>
            <person name="Zhang Z."/>
            <person name="Liu B."/>
            <person name="Lu W."/>
            <person name="Hui Y."/>
            <person name="Liang J."/>
            <person name="Zhou Z."/>
            <person name="Hou R."/>
            <person name="Li X."/>
            <person name="Liu Y."/>
            <person name="Li H."/>
            <person name="Ning X."/>
            <person name="Lin Y."/>
            <person name="Zhao L."/>
            <person name="Xing Q."/>
            <person name="Dou J."/>
            <person name="Li Y."/>
            <person name="Mao J."/>
            <person name="Guo H."/>
            <person name="Dou H."/>
            <person name="Li T."/>
            <person name="Mu C."/>
            <person name="Jiang W."/>
            <person name="Fu Q."/>
            <person name="Fu X."/>
            <person name="Miao Y."/>
            <person name="Liu J."/>
            <person name="Yu Q."/>
            <person name="Li R."/>
            <person name="Liao H."/>
            <person name="Li X."/>
            <person name="Kong Y."/>
            <person name="Jiang Z."/>
            <person name="Chourrout D."/>
            <person name="Li R."/>
            <person name="Bao Z."/>
        </authorList>
    </citation>
    <scope>NUCLEOTIDE SEQUENCE [LARGE SCALE GENOMIC DNA]</scope>
    <source>
        <strain evidence="4 5">PY_sf001</strain>
    </source>
</reference>
<feature type="compositionally biased region" description="Polar residues" evidence="2">
    <location>
        <begin position="363"/>
        <end position="373"/>
    </location>
</feature>
<proteinExistence type="predicted"/>
<evidence type="ECO:0000256" key="2">
    <source>
        <dbReference type="SAM" id="MobiDB-lite"/>
    </source>
</evidence>
<dbReference type="EMBL" id="NEDP02004605">
    <property type="protein sequence ID" value="OWF45044.1"/>
    <property type="molecule type" value="Genomic_DNA"/>
</dbReference>
<organism evidence="4 5">
    <name type="scientific">Mizuhopecten yessoensis</name>
    <name type="common">Japanese scallop</name>
    <name type="synonym">Patinopecten yessoensis</name>
    <dbReference type="NCBI Taxonomy" id="6573"/>
    <lineage>
        <taxon>Eukaryota</taxon>
        <taxon>Metazoa</taxon>
        <taxon>Spiralia</taxon>
        <taxon>Lophotrochozoa</taxon>
        <taxon>Mollusca</taxon>
        <taxon>Bivalvia</taxon>
        <taxon>Autobranchia</taxon>
        <taxon>Pteriomorphia</taxon>
        <taxon>Pectinida</taxon>
        <taxon>Pectinoidea</taxon>
        <taxon>Pectinidae</taxon>
        <taxon>Mizuhopecten</taxon>
    </lineage>
</organism>
<keyword evidence="1" id="KW-0597">Phosphoprotein</keyword>
<name>A0A210Q8J2_MIZYE</name>
<gene>
    <name evidence="4" type="ORF">KP79_PYT08077</name>
</gene>
<dbReference type="PANTHER" id="PTHR14454:SF11">
    <property type="entry name" value="SERRANO, ISOFORM F"/>
    <property type="match status" value="1"/>
</dbReference>
<accession>A0A210Q8J2</accession>
<dbReference type="OrthoDB" id="6076990at2759"/>
<dbReference type="PANTHER" id="PTHR14454">
    <property type="entry name" value="GRB2-ASSOCIATED AND REGULATOR OF MAPK PROTEIN FAMILY MEMBER"/>
    <property type="match status" value="1"/>
</dbReference>
<evidence type="ECO:0000313" key="4">
    <source>
        <dbReference type="EMBL" id="OWF45044.1"/>
    </source>
</evidence>
<dbReference type="InterPro" id="IPR052281">
    <property type="entry name" value="GAREM"/>
</dbReference>
<dbReference type="Proteomes" id="UP000242188">
    <property type="component" value="Unassembled WGS sequence"/>
</dbReference>
<protein>
    <recommendedName>
        <fullName evidence="3">CABIT domain-containing protein</fullName>
    </recommendedName>
</protein>
<evidence type="ECO:0000256" key="1">
    <source>
        <dbReference type="ARBA" id="ARBA00022553"/>
    </source>
</evidence>
<dbReference type="AlphaFoldDB" id="A0A210Q8J2"/>
<feature type="domain" description="CABIT" evidence="3">
    <location>
        <begin position="58"/>
        <end position="309"/>
    </location>
</feature>
<feature type="compositionally biased region" description="Polar residues" evidence="2">
    <location>
        <begin position="392"/>
        <end position="404"/>
    </location>
</feature>
<sequence>MLRWKVNVVKKSHDRVTTNFTWSTQSFTLRGIEAAFKLPCVVKCCYESCPLDWEDFHFDLSQPLLLHSFRRVKKLRVRCVKKNASGQSEAFGPVLVIPEDYDGWFYIMQSDYSRPKLHKSVASLTGGPVSKFYVASSLSYLALYGEPDGKQPQTIDSRHMEAGEVLQGSQTAGTATLKKTLKVNTENITGGKFLICTDEKDDKMILPLSKSGKFYEIADNSAGSDGLRKISDVISMKDRFPLKIRHVIGELPSLSASYTNVLQCLDVIEEETVLASTLDKMTMIPMELQLDSPFKFNMGLNENQLRKSDNYSEALHMCETDGEDYVRGIKITFTISPANSLMTSTSSIETEGSLVSLAKPNASLENEGSTTVSLRKHRASSVSSERFEDSEPTQLERTSYAETESSLDDVPSCYDTGSEIEDEDAQSEFMFKWEPPETVRRSSSKKKTVAKMSVPPKVFNSSINTVNSPNASVEENINVMWNENPDVV</sequence>
<keyword evidence="5" id="KW-1185">Reference proteome</keyword>
<dbReference type="InterPro" id="IPR025946">
    <property type="entry name" value="CABIT_dom"/>
</dbReference>
<evidence type="ECO:0000259" key="3">
    <source>
        <dbReference type="Pfam" id="PF12736"/>
    </source>
</evidence>
<dbReference type="Pfam" id="PF12736">
    <property type="entry name" value="CABIT"/>
    <property type="match status" value="1"/>
</dbReference>